<dbReference type="InterPro" id="IPR004358">
    <property type="entry name" value="Sig_transdc_His_kin-like_C"/>
</dbReference>
<dbReference type="Proteomes" id="UP000215224">
    <property type="component" value="Chromosome"/>
</dbReference>
<dbReference type="Gene3D" id="3.30.565.10">
    <property type="entry name" value="Histidine kinase-like ATPase, C-terminal domain"/>
    <property type="match status" value="1"/>
</dbReference>
<feature type="domain" description="PAS" evidence="10">
    <location>
        <begin position="13"/>
        <end position="81"/>
    </location>
</feature>
<dbReference type="InterPro" id="IPR003594">
    <property type="entry name" value="HATPase_dom"/>
</dbReference>
<keyword evidence="8" id="KW-0902">Two-component regulatory system</keyword>
<feature type="domain" description="Histidine kinase" evidence="9">
    <location>
        <begin position="272"/>
        <end position="475"/>
    </location>
</feature>
<dbReference type="SMART" id="SM00387">
    <property type="entry name" value="HATPase_c"/>
    <property type="match status" value="1"/>
</dbReference>
<dbReference type="InterPro" id="IPR036097">
    <property type="entry name" value="HisK_dim/P_sf"/>
</dbReference>
<evidence type="ECO:0000256" key="3">
    <source>
        <dbReference type="ARBA" id="ARBA00022553"/>
    </source>
</evidence>
<dbReference type="Pfam" id="PF08447">
    <property type="entry name" value="PAS_3"/>
    <property type="match status" value="1"/>
</dbReference>
<dbReference type="Pfam" id="PF00512">
    <property type="entry name" value="HisKA"/>
    <property type="match status" value="1"/>
</dbReference>
<dbReference type="SUPFAM" id="SSF55785">
    <property type="entry name" value="PYP-like sensor domain (PAS domain)"/>
    <property type="match status" value="2"/>
</dbReference>
<keyword evidence="3" id="KW-0597">Phosphoprotein</keyword>
<dbReference type="Gene3D" id="3.30.450.20">
    <property type="entry name" value="PAS domain"/>
    <property type="match status" value="2"/>
</dbReference>
<dbReference type="PRINTS" id="PR00344">
    <property type="entry name" value="BCTRLSENSOR"/>
</dbReference>
<dbReference type="InterPro" id="IPR003661">
    <property type="entry name" value="HisK_dim/P_dom"/>
</dbReference>
<dbReference type="CDD" id="cd00075">
    <property type="entry name" value="HATPase"/>
    <property type="match status" value="1"/>
</dbReference>
<dbReference type="PANTHER" id="PTHR43065:SF10">
    <property type="entry name" value="PEROXIDE STRESS-ACTIVATED HISTIDINE KINASE MAK3"/>
    <property type="match status" value="1"/>
</dbReference>
<dbReference type="EMBL" id="CP018866">
    <property type="protein sequence ID" value="AST91508.1"/>
    <property type="molecule type" value="Genomic_DNA"/>
</dbReference>
<evidence type="ECO:0000256" key="1">
    <source>
        <dbReference type="ARBA" id="ARBA00000085"/>
    </source>
</evidence>
<dbReference type="Pfam" id="PF02518">
    <property type="entry name" value="HATPase_c"/>
    <property type="match status" value="1"/>
</dbReference>
<dbReference type="SMART" id="SM00091">
    <property type="entry name" value="PAS"/>
    <property type="match status" value="2"/>
</dbReference>
<dbReference type="GO" id="GO:0006355">
    <property type="term" value="P:regulation of DNA-templated transcription"/>
    <property type="evidence" value="ECO:0007669"/>
    <property type="project" value="InterPro"/>
</dbReference>
<proteinExistence type="predicted"/>
<keyword evidence="4" id="KW-0808">Transferase</keyword>
<comment type="catalytic activity">
    <reaction evidence="1">
        <text>ATP + protein L-histidine = ADP + protein N-phospho-L-histidine.</text>
        <dbReference type="EC" id="2.7.13.3"/>
    </reaction>
</comment>
<gene>
    <name evidence="11" type="ORF">BC6307_09550</name>
</gene>
<dbReference type="NCBIfam" id="TIGR00229">
    <property type="entry name" value="sensory_box"/>
    <property type="match status" value="2"/>
</dbReference>
<dbReference type="EC" id="2.7.13.3" evidence="2"/>
<feature type="domain" description="PAS" evidence="10">
    <location>
        <begin position="159"/>
        <end position="206"/>
    </location>
</feature>
<dbReference type="PROSITE" id="PS50109">
    <property type="entry name" value="HIS_KIN"/>
    <property type="match status" value="1"/>
</dbReference>
<evidence type="ECO:0000256" key="5">
    <source>
        <dbReference type="ARBA" id="ARBA00022741"/>
    </source>
</evidence>
<dbReference type="GO" id="GO:0005524">
    <property type="term" value="F:ATP binding"/>
    <property type="evidence" value="ECO:0007669"/>
    <property type="project" value="UniProtKB-KW"/>
</dbReference>
<keyword evidence="5" id="KW-0547">Nucleotide-binding</keyword>
<dbReference type="InterPro" id="IPR013767">
    <property type="entry name" value="PAS_fold"/>
</dbReference>
<evidence type="ECO:0000313" key="11">
    <source>
        <dbReference type="EMBL" id="AST91508.1"/>
    </source>
</evidence>
<evidence type="ECO:0000256" key="7">
    <source>
        <dbReference type="ARBA" id="ARBA00022840"/>
    </source>
</evidence>
<dbReference type="SMART" id="SM00388">
    <property type="entry name" value="HisKA"/>
    <property type="match status" value="1"/>
</dbReference>
<dbReference type="InterPro" id="IPR005467">
    <property type="entry name" value="His_kinase_dom"/>
</dbReference>
<organism evidence="11 12">
    <name type="scientific">Sutcliffiella cohnii</name>
    <dbReference type="NCBI Taxonomy" id="33932"/>
    <lineage>
        <taxon>Bacteria</taxon>
        <taxon>Bacillati</taxon>
        <taxon>Bacillota</taxon>
        <taxon>Bacilli</taxon>
        <taxon>Bacillales</taxon>
        <taxon>Bacillaceae</taxon>
        <taxon>Sutcliffiella</taxon>
    </lineage>
</organism>
<dbReference type="PROSITE" id="PS50112">
    <property type="entry name" value="PAS"/>
    <property type="match status" value="2"/>
</dbReference>
<sequence>MLQKVYKIQKRETLKRLKQLKDHQVFYIMDVNGKYISCNQHFIKVFGYPEHEVKEISFLDIVIPDDLMQVIHNFEQSKKGKVVSYRCIIKRKDGTSIGISVVNVPKYKNGVIVGIYGFAKIIKGFRNSKGTTFFDDNDLYIHTLNHSPDGVLIVQHETIVFVNEVAVKMFGAAKKEELLGQHIFKLLHPKYIDRAKDRYKQVLAGEPVDTMEEQYWKLDGSKLYVDVTSHPTFYRNDIAAQVILKDATQRRLANQLMIQAAKNSTASQFAAGIAHEIRNPMTAIKGFIQLIDKSKFDTPEYFDVINGEISRIEGILTELLSLAKPETDIFREANLIDLIYHVVILTKTQASIHNIAIEFDPYIENIPYYCDANKIKQVLINLIKNAIESMKNGGRIEVEITLVENMWNIIIADEGTGIPPEVLNNIGKPFVTTKESGTGLGMMVCLEILKQHNGKLTFNTGPNGTTSIIQLPFIK</sequence>
<dbReference type="STRING" id="1314751.GCA_001591425_02191"/>
<accession>A0A223KQ91</accession>
<keyword evidence="7" id="KW-0067">ATP-binding</keyword>
<dbReference type="InterPro" id="IPR036890">
    <property type="entry name" value="HATPase_C_sf"/>
</dbReference>
<dbReference type="PANTHER" id="PTHR43065">
    <property type="entry name" value="SENSOR HISTIDINE KINASE"/>
    <property type="match status" value="1"/>
</dbReference>
<dbReference type="KEGG" id="bcoh:BC6307_09550"/>
<keyword evidence="12" id="KW-1185">Reference proteome</keyword>
<evidence type="ECO:0000256" key="6">
    <source>
        <dbReference type="ARBA" id="ARBA00022777"/>
    </source>
</evidence>
<dbReference type="RefSeq" id="WP_066415845.1">
    <property type="nucleotide sequence ID" value="NZ_CP018866.1"/>
</dbReference>
<evidence type="ECO:0000256" key="2">
    <source>
        <dbReference type="ARBA" id="ARBA00012438"/>
    </source>
</evidence>
<evidence type="ECO:0000256" key="4">
    <source>
        <dbReference type="ARBA" id="ARBA00022679"/>
    </source>
</evidence>
<dbReference type="InterPro" id="IPR013655">
    <property type="entry name" value="PAS_fold_3"/>
</dbReference>
<protein>
    <recommendedName>
        <fullName evidence="2">histidine kinase</fullName>
        <ecNumber evidence="2">2.7.13.3</ecNumber>
    </recommendedName>
</protein>
<dbReference type="CDD" id="cd00082">
    <property type="entry name" value="HisKA"/>
    <property type="match status" value="1"/>
</dbReference>
<evidence type="ECO:0000259" key="10">
    <source>
        <dbReference type="PROSITE" id="PS50112"/>
    </source>
</evidence>
<evidence type="ECO:0000313" key="12">
    <source>
        <dbReference type="Proteomes" id="UP000215224"/>
    </source>
</evidence>
<evidence type="ECO:0000259" key="9">
    <source>
        <dbReference type="PROSITE" id="PS50109"/>
    </source>
</evidence>
<evidence type="ECO:0000256" key="8">
    <source>
        <dbReference type="ARBA" id="ARBA00023012"/>
    </source>
</evidence>
<dbReference type="Gene3D" id="1.10.287.130">
    <property type="match status" value="1"/>
</dbReference>
<name>A0A223KQ91_9BACI</name>
<dbReference type="SUPFAM" id="SSF55874">
    <property type="entry name" value="ATPase domain of HSP90 chaperone/DNA topoisomerase II/histidine kinase"/>
    <property type="match status" value="1"/>
</dbReference>
<keyword evidence="6" id="KW-0418">Kinase</keyword>
<dbReference type="Pfam" id="PF00989">
    <property type="entry name" value="PAS"/>
    <property type="match status" value="1"/>
</dbReference>
<dbReference type="AlphaFoldDB" id="A0A223KQ91"/>
<dbReference type="SUPFAM" id="SSF47384">
    <property type="entry name" value="Homodimeric domain of signal transducing histidine kinase"/>
    <property type="match status" value="1"/>
</dbReference>
<dbReference type="GO" id="GO:0000155">
    <property type="term" value="F:phosphorelay sensor kinase activity"/>
    <property type="evidence" value="ECO:0007669"/>
    <property type="project" value="InterPro"/>
</dbReference>
<dbReference type="CDD" id="cd00130">
    <property type="entry name" value="PAS"/>
    <property type="match status" value="2"/>
</dbReference>
<dbReference type="InterPro" id="IPR000014">
    <property type="entry name" value="PAS"/>
</dbReference>
<reference evidence="11 12" key="1">
    <citation type="submission" date="2016-12" db="EMBL/GenBank/DDBJ databases">
        <title>The whole genome sequencing and assembly of Bacillus cohnii DSM 6307T strain.</title>
        <authorList>
            <person name="Lee Y.-J."/>
            <person name="Yi H."/>
            <person name="Bahn Y.-S."/>
            <person name="Kim J.F."/>
            <person name="Lee D.-W."/>
        </authorList>
    </citation>
    <scope>NUCLEOTIDE SEQUENCE [LARGE SCALE GENOMIC DNA]</scope>
    <source>
        <strain evidence="11 12">DSM 6307</strain>
    </source>
</reference>
<dbReference type="InterPro" id="IPR035965">
    <property type="entry name" value="PAS-like_dom_sf"/>
</dbReference>